<comment type="subcellular location">
    <subcellularLocation>
        <location evidence="9">Endomembrane system</location>
        <topology evidence="9">Single-pass type I membrane protein</topology>
    </subcellularLocation>
</comment>
<keyword evidence="3 12" id="KW-0812">Transmembrane</keyword>
<keyword evidence="4" id="KW-0677">Repeat</keyword>
<evidence type="ECO:0000256" key="6">
    <source>
        <dbReference type="ARBA" id="ARBA00023136"/>
    </source>
</evidence>
<dbReference type="PROSITE" id="PS50258">
    <property type="entry name" value="LNR"/>
    <property type="match status" value="1"/>
</dbReference>
<keyword evidence="5 12" id="KW-1133">Transmembrane helix</keyword>
<evidence type="ECO:0000256" key="5">
    <source>
        <dbReference type="ARBA" id="ARBA00022989"/>
    </source>
</evidence>
<evidence type="ECO:0000256" key="10">
    <source>
        <dbReference type="SAM" id="Coils"/>
    </source>
</evidence>
<evidence type="ECO:0000256" key="11">
    <source>
        <dbReference type="SAM" id="MobiDB-lite"/>
    </source>
</evidence>
<reference evidence="16" key="2">
    <citation type="submission" date="2025-08" db="UniProtKB">
        <authorList>
            <consortium name="Ensembl"/>
        </authorList>
    </citation>
    <scope>IDENTIFICATION</scope>
</reference>
<evidence type="ECO:0000259" key="13">
    <source>
        <dbReference type="PROSITE" id="PS50222"/>
    </source>
</evidence>
<dbReference type="InterPro" id="IPR041536">
    <property type="entry name" value="GNPTAB_reg"/>
</dbReference>
<dbReference type="InterPro" id="IPR002048">
    <property type="entry name" value="EF_hand_dom"/>
</dbReference>
<evidence type="ECO:0000313" key="16">
    <source>
        <dbReference type="Ensembl" id="ENSAOCP00000055099.1"/>
    </source>
</evidence>
<sequence length="1195" mass="136481">MQRYASPRRTMVVVNSVLKLLQRQTYTCLSHRYGLYLCFGGIVLMIVSAFQFGEVVVEWSRDQYHVLFDSYRDNVGGKSFQSRLCLPMPIDVVYTWVNGTDTALLKELKAVKEQLEEEQRALRDRLGKNASETTEVPKDSVKPECLLSHCIIAPMLALDPALPANVTLKELPSVSASFSAAKELLLMNKPFHPPTSVSVVIFHSQADGENAQRIAAFLATVRQSLTTDKEAPGLIRMQSLAYLSGFPATFKETEQLRVRLPSVITSKIKQFELYSEASIALLHLKTPQDFTDLTQQAKKNLTLDGKELTISPGYLFWDLTAISQSKQDEDVSASRFEDNEELRYSLRSVERHAPWVRHIFIVTNGQIPSWLNLDNPRVSVVTHQDIFLNNSHLPTFSSPAIETHIHRIPGLSQKFIYLNDDVMFGKDVWPDDFYSHSKGQKVYLTWPVPNCAEGCPGSWIKDGYCDKACNNSACDWDGGDCLGEETNTAICLVRITALEHYLADGGLLLDTDKFYKNQSLYTLPVGEIRPYFSFERIARRVSEAHVSDNRVVRHTSVANKWRTVHLLLHSGHNATQIQYNLTFQREDDTEFTMSFRVAVDTREVPQTNISQTVSKDAAKDPKVTPTPEPVYPFSDIPEDKRGPKIQKREPGDPEVVIQVPSLNVSLLPAAVRGELQKLEEKLLIGDITVKGYNLTKTELLKPYKTLGDQLGGKPPIKDEAGNNIHKNHKVNIEMPKENVAVEDKPTTPAVPVLIDDKDFRTQKPYLLNAVIERPKTSKLLSSVSQKKSAESQAEPANTAPVGRRLHHFISSDRGFLPWERRKYFQALLEEEERLQRELSYDTDGAATGRKLQDTFADSLRYVNKLLNGQFGFTSRKVPAHMPHMIDRLIMQELQDTFPEEFDKTSGHRVRHSEDMQFAFSYFYFLMSAQQQLNVSEVFDEIDTDHSGVLSDREIRTLATRIHELPLSLQDLTGLEQMLINCSKTLPTNLTHLHLVNPTQEAYYDPSMPPVTKGLVLHCKPITERIHKAFRDQNKYKFEIMGEEEIAFKMVRTNVSHVVGQLDDIRKNPRKFICLNDNIDHSHKDAATVKAVLRDFYESMFPLPSQFELPREYRNRFLHMEELQEWRVYRDKLKFWTHCVLVTLVIFTVMSFFAEQVSIDSLDFQLEKHPRILKLYFWATCTIVPVCCWKQMSGSC</sequence>
<dbReference type="InterPro" id="IPR031358">
    <property type="entry name" value="Stealth_CR1"/>
</dbReference>
<accession>A0AAQ5YQB6</accession>
<dbReference type="GO" id="GO:0003976">
    <property type="term" value="F:UDP-N-acetylglucosamine-lysosomal-enzyme N-acetylglucosaminephosphotransferase activity"/>
    <property type="evidence" value="ECO:0007669"/>
    <property type="project" value="TreeGrafter"/>
</dbReference>
<evidence type="ECO:0000259" key="14">
    <source>
        <dbReference type="PROSITE" id="PS50258"/>
    </source>
</evidence>
<comment type="similarity">
    <text evidence="1">Belongs to the stealth family.</text>
</comment>
<keyword evidence="2" id="KW-0808">Transferase</keyword>
<dbReference type="GO" id="GO:0005509">
    <property type="term" value="F:calcium ion binding"/>
    <property type="evidence" value="ECO:0007669"/>
    <property type="project" value="InterPro"/>
</dbReference>
<evidence type="ECO:0000313" key="17">
    <source>
        <dbReference type="Proteomes" id="UP001501940"/>
    </source>
</evidence>
<dbReference type="CDD" id="cd21600">
    <property type="entry name" value="RRM2_GNPTAB"/>
    <property type="match status" value="1"/>
</dbReference>
<dbReference type="GO" id="GO:0046835">
    <property type="term" value="P:carbohydrate phosphorylation"/>
    <property type="evidence" value="ECO:0007669"/>
    <property type="project" value="TreeGrafter"/>
</dbReference>
<dbReference type="SMART" id="SM00004">
    <property type="entry name" value="NL"/>
    <property type="match status" value="1"/>
</dbReference>
<evidence type="ECO:0000256" key="7">
    <source>
        <dbReference type="ARBA" id="ARBA00023157"/>
    </source>
</evidence>
<dbReference type="SUPFAM" id="SSF90193">
    <property type="entry name" value="Notch domain"/>
    <property type="match status" value="1"/>
</dbReference>
<keyword evidence="7" id="KW-1015">Disulfide bond</keyword>
<feature type="domain" description="LNR" evidence="14">
    <location>
        <begin position="451"/>
        <end position="491"/>
    </location>
</feature>
<dbReference type="GeneTree" id="ENSGT00390000006747"/>
<keyword evidence="8" id="KW-0325">Glycoprotein</keyword>
<dbReference type="PANTHER" id="PTHR24045:SF0">
    <property type="entry name" value="N-ACETYLGLUCOSAMINE-1-PHOSPHOTRANSFERASE SUBUNITS ALPHA_BETA"/>
    <property type="match status" value="1"/>
</dbReference>
<organism evidence="16 17">
    <name type="scientific">Amphiprion ocellaris</name>
    <name type="common">Clown anemonefish</name>
    <dbReference type="NCBI Taxonomy" id="80972"/>
    <lineage>
        <taxon>Eukaryota</taxon>
        <taxon>Metazoa</taxon>
        <taxon>Chordata</taxon>
        <taxon>Craniata</taxon>
        <taxon>Vertebrata</taxon>
        <taxon>Euteleostomi</taxon>
        <taxon>Actinopterygii</taxon>
        <taxon>Neopterygii</taxon>
        <taxon>Teleostei</taxon>
        <taxon>Neoteleostei</taxon>
        <taxon>Acanthomorphata</taxon>
        <taxon>Ovalentaria</taxon>
        <taxon>Pomacentridae</taxon>
        <taxon>Amphiprion</taxon>
    </lineage>
</organism>
<name>A0AAQ5YQB6_AMPOC</name>
<dbReference type="AlphaFoldDB" id="A0AAQ5YQB6"/>
<dbReference type="Proteomes" id="UP001501940">
    <property type="component" value="Chromosome 21"/>
</dbReference>
<evidence type="ECO:0000256" key="12">
    <source>
        <dbReference type="SAM" id="Phobius"/>
    </source>
</evidence>
<dbReference type="InterPro" id="IPR035993">
    <property type="entry name" value="Notch-like_dom_sf"/>
</dbReference>
<gene>
    <name evidence="16" type="primary">GNPTAB</name>
</gene>
<keyword evidence="10" id="KW-0175">Coiled coil</keyword>
<protein>
    <recommendedName>
        <fullName evidence="18">EF-hand domain-containing protein</fullName>
    </recommendedName>
</protein>
<evidence type="ECO:0008006" key="18">
    <source>
        <dbReference type="Google" id="ProtNLM"/>
    </source>
</evidence>
<keyword evidence="17" id="KW-1185">Reference proteome</keyword>
<dbReference type="InterPro" id="IPR047141">
    <property type="entry name" value="Stealth"/>
</dbReference>
<proteinExistence type="inferred from homology"/>
<evidence type="ECO:0000256" key="8">
    <source>
        <dbReference type="ARBA" id="ARBA00023180"/>
    </source>
</evidence>
<keyword evidence="6 12" id="KW-0472">Membrane</keyword>
<dbReference type="Pfam" id="PF17101">
    <property type="entry name" value="Stealth_CR1"/>
    <property type="match status" value="1"/>
</dbReference>
<feature type="region of interest" description="Disordered" evidence="11">
    <location>
        <begin position="613"/>
        <end position="649"/>
    </location>
</feature>
<dbReference type="Pfam" id="PF17102">
    <property type="entry name" value="Stealth_CR3"/>
    <property type="match status" value="1"/>
</dbReference>
<reference evidence="16 17" key="1">
    <citation type="submission" date="2022-01" db="EMBL/GenBank/DDBJ databases">
        <title>A chromosome-scale genome assembly of the false clownfish, Amphiprion ocellaris.</title>
        <authorList>
            <person name="Ryu T."/>
        </authorList>
    </citation>
    <scope>NUCLEOTIDE SEQUENCE [LARGE SCALE GENOMIC DNA]</scope>
</reference>
<dbReference type="SMART" id="SM01137">
    <property type="entry name" value="DMAP_binding"/>
    <property type="match status" value="1"/>
</dbReference>
<dbReference type="InterPro" id="IPR021520">
    <property type="entry name" value="Stealth_CR2"/>
</dbReference>
<dbReference type="Pfam" id="PF17103">
    <property type="entry name" value="Stealth_CR4"/>
    <property type="match status" value="1"/>
</dbReference>
<dbReference type="InterPro" id="IPR000800">
    <property type="entry name" value="Notch_dom"/>
</dbReference>
<dbReference type="InterPro" id="IPR031356">
    <property type="entry name" value="Stealth_CR4"/>
</dbReference>
<dbReference type="InterPro" id="IPR018247">
    <property type="entry name" value="EF_Hand_1_Ca_BS"/>
</dbReference>
<dbReference type="PROSITE" id="PS51912">
    <property type="entry name" value="DMAP1_BIND"/>
    <property type="match status" value="1"/>
</dbReference>
<evidence type="ECO:0000256" key="2">
    <source>
        <dbReference type="ARBA" id="ARBA00022679"/>
    </source>
</evidence>
<feature type="domain" description="EF-hand" evidence="13">
    <location>
        <begin position="929"/>
        <end position="964"/>
    </location>
</feature>
<dbReference type="Pfam" id="PF18440">
    <property type="entry name" value="GlcNAc-1_reg"/>
    <property type="match status" value="1"/>
</dbReference>
<feature type="coiled-coil region" evidence="10">
    <location>
        <begin position="101"/>
        <end position="132"/>
    </location>
</feature>
<evidence type="ECO:0000256" key="9">
    <source>
        <dbReference type="ARBA" id="ARBA00046288"/>
    </source>
</evidence>
<dbReference type="GO" id="GO:0016256">
    <property type="term" value="P:N-glycan processing to lysosome"/>
    <property type="evidence" value="ECO:0007669"/>
    <property type="project" value="TreeGrafter"/>
</dbReference>
<feature type="region of interest" description="Disordered" evidence="11">
    <location>
        <begin position="781"/>
        <end position="800"/>
    </location>
</feature>
<feature type="domain" description="DMAP1-binding" evidence="15">
    <location>
        <begin position="663"/>
        <end position="764"/>
    </location>
</feature>
<feature type="transmembrane region" description="Helical" evidence="12">
    <location>
        <begin position="33"/>
        <end position="53"/>
    </location>
</feature>
<dbReference type="InterPro" id="IPR010506">
    <property type="entry name" value="DMAP1-bd"/>
</dbReference>
<dbReference type="PANTHER" id="PTHR24045">
    <property type="match status" value="1"/>
</dbReference>
<dbReference type="Pfam" id="PF00066">
    <property type="entry name" value="Notch"/>
    <property type="match status" value="1"/>
</dbReference>
<dbReference type="PROSITE" id="PS00018">
    <property type="entry name" value="EF_HAND_1"/>
    <property type="match status" value="1"/>
</dbReference>
<feature type="compositionally biased region" description="Basic and acidic residues" evidence="11">
    <location>
        <begin position="637"/>
        <end position="649"/>
    </location>
</feature>
<dbReference type="Ensembl" id="ENSAOCT00000037884.1">
    <property type="protein sequence ID" value="ENSAOCP00000055099.1"/>
    <property type="gene ID" value="ENSAOCG00000017016.2"/>
</dbReference>
<dbReference type="PROSITE" id="PS50222">
    <property type="entry name" value="EF_HAND_2"/>
    <property type="match status" value="1"/>
</dbReference>
<dbReference type="Pfam" id="PF06464">
    <property type="entry name" value="DMAP_binding"/>
    <property type="match status" value="1"/>
</dbReference>
<dbReference type="Pfam" id="PF11380">
    <property type="entry name" value="Stealth_CR2"/>
    <property type="match status" value="1"/>
</dbReference>
<evidence type="ECO:0000256" key="3">
    <source>
        <dbReference type="ARBA" id="ARBA00022692"/>
    </source>
</evidence>
<evidence type="ECO:0000256" key="4">
    <source>
        <dbReference type="ARBA" id="ARBA00022737"/>
    </source>
</evidence>
<dbReference type="GO" id="GO:0005794">
    <property type="term" value="C:Golgi apparatus"/>
    <property type="evidence" value="ECO:0007669"/>
    <property type="project" value="TreeGrafter"/>
</dbReference>
<dbReference type="Gene3D" id="3.30.300.320">
    <property type="match status" value="1"/>
</dbReference>
<evidence type="ECO:0000256" key="1">
    <source>
        <dbReference type="ARBA" id="ARBA00007583"/>
    </source>
</evidence>
<evidence type="ECO:0000259" key="15">
    <source>
        <dbReference type="PROSITE" id="PS51912"/>
    </source>
</evidence>
<dbReference type="InterPro" id="IPR031357">
    <property type="entry name" value="Stealth_CR3"/>
</dbReference>
<reference evidence="16" key="3">
    <citation type="submission" date="2025-09" db="UniProtKB">
        <authorList>
            <consortium name="Ensembl"/>
        </authorList>
    </citation>
    <scope>IDENTIFICATION</scope>
</reference>